<reference evidence="1 2" key="1">
    <citation type="submission" date="2018-11" db="EMBL/GenBank/DDBJ databases">
        <title>Rufibacter latericius sp. nov., isolated from water in Baiyang Lake.</title>
        <authorList>
            <person name="Yang Y."/>
        </authorList>
    </citation>
    <scope>NUCLEOTIDE SEQUENCE [LARGE SCALE GENOMIC DNA]</scope>
    <source>
        <strain evidence="1 2">R-22-1c-1</strain>
    </source>
</reference>
<proteinExistence type="predicted"/>
<dbReference type="Gene3D" id="1.10.8.1050">
    <property type="entry name" value="Antitoxin VbhA-like"/>
    <property type="match status" value="1"/>
</dbReference>
<comment type="caution">
    <text evidence="1">The sequence shown here is derived from an EMBL/GenBank/DDBJ whole genome shotgun (WGS) entry which is preliminary data.</text>
</comment>
<gene>
    <name evidence="1" type="ORF">EFB08_17100</name>
</gene>
<name>A0A3M9MEV3_9BACT</name>
<protein>
    <recommendedName>
        <fullName evidence="3">Antitoxin VbhA domain-containing protein</fullName>
    </recommendedName>
</protein>
<sequence>MLLDVFKPARPGLTPDQVEARIEREKSALSSLAGILTNAPMPDDFAVELMQRYVDGELSLAEVKERIITETKRRYSSVPSEKPV</sequence>
<dbReference type="EMBL" id="RJJD01000013">
    <property type="protein sequence ID" value="RNI24091.1"/>
    <property type="molecule type" value="Genomic_DNA"/>
</dbReference>
<evidence type="ECO:0000313" key="2">
    <source>
        <dbReference type="Proteomes" id="UP000272117"/>
    </source>
</evidence>
<dbReference type="InterPro" id="IPR033788">
    <property type="entry name" value="VbhA-like"/>
</dbReference>
<dbReference type="CDD" id="cd11586">
    <property type="entry name" value="VbhA_like"/>
    <property type="match status" value="1"/>
</dbReference>
<evidence type="ECO:0008006" key="3">
    <source>
        <dbReference type="Google" id="ProtNLM"/>
    </source>
</evidence>
<organism evidence="1 2">
    <name type="scientific">Rufibacter latericius</name>
    <dbReference type="NCBI Taxonomy" id="2487040"/>
    <lineage>
        <taxon>Bacteria</taxon>
        <taxon>Pseudomonadati</taxon>
        <taxon>Bacteroidota</taxon>
        <taxon>Cytophagia</taxon>
        <taxon>Cytophagales</taxon>
        <taxon>Hymenobacteraceae</taxon>
        <taxon>Rufibacter</taxon>
    </lineage>
</organism>
<evidence type="ECO:0000313" key="1">
    <source>
        <dbReference type="EMBL" id="RNI24091.1"/>
    </source>
</evidence>
<dbReference type="AlphaFoldDB" id="A0A3M9MEV3"/>
<keyword evidence="2" id="KW-1185">Reference proteome</keyword>
<dbReference type="InterPro" id="IPR043038">
    <property type="entry name" value="VbhA_sf"/>
</dbReference>
<dbReference type="Proteomes" id="UP000272117">
    <property type="component" value="Unassembled WGS sequence"/>
</dbReference>
<accession>A0A3M9MEV3</accession>